<dbReference type="Proteomes" id="UP000692954">
    <property type="component" value="Unassembled WGS sequence"/>
</dbReference>
<accession>A0A8S1N7X2</accession>
<reference evidence="2" key="1">
    <citation type="submission" date="2021-01" db="EMBL/GenBank/DDBJ databases">
        <authorList>
            <consortium name="Genoscope - CEA"/>
            <person name="William W."/>
        </authorList>
    </citation>
    <scope>NUCLEOTIDE SEQUENCE</scope>
</reference>
<comment type="caution">
    <text evidence="2">The sequence shown here is derived from an EMBL/GenBank/DDBJ whole genome shotgun (WGS) entry which is preliminary data.</text>
</comment>
<sequence>MFKHLNKKTEKQKNQNKIQIDYNDSSRNIGQIQRIYSQLQDVTTETTAFNQNLSCLKLKISILLANKLE</sequence>
<keyword evidence="3" id="KW-1185">Reference proteome</keyword>
<evidence type="ECO:0000256" key="1">
    <source>
        <dbReference type="SAM" id="MobiDB-lite"/>
    </source>
</evidence>
<organism evidence="2 3">
    <name type="scientific">Paramecium sonneborni</name>
    <dbReference type="NCBI Taxonomy" id="65129"/>
    <lineage>
        <taxon>Eukaryota</taxon>
        <taxon>Sar</taxon>
        <taxon>Alveolata</taxon>
        <taxon>Ciliophora</taxon>
        <taxon>Intramacronucleata</taxon>
        <taxon>Oligohymenophorea</taxon>
        <taxon>Peniculida</taxon>
        <taxon>Parameciidae</taxon>
        <taxon>Paramecium</taxon>
    </lineage>
</organism>
<protein>
    <submittedName>
        <fullName evidence="2">Uncharacterized protein</fullName>
    </submittedName>
</protein>
<proteinExistence type="predicted"/>
<feature type="region of interest" description="Disordered" evidence="1">
    <location>
        <begin position="1"/>
        <end position="20"/>
    </location>
</feature>
<dbReference type="EMBL" id="CAJJDN010000048">
    <property type="protein sequence ID" value="CAD8085533.1"/>
    <property type="molecule type" value="Genomic_DNA"/>
</dbReference>
<evidence type="ECO:0000313" key="3">
    <source>
        <dbReference type="Proteomes" id="UP000692954"/>
    </source>
</evidence>
<gene>
    <name evidence="2" type="ORF">PSON_ATCC_30995.1.T0480205</name>
</gene>
<dbReference type="AlphaFoldDB" id="A0A8S1N7X2"/>
<name>A0A8S1N7X2_9CILI</name>
<evidence type="ECO:0000313" key="2">
    <source>
        <dbReference type="EMBL" id="CAD8085533.1"/>
    </source>
</evidence>